<proteinExistence type="predicted"/>
<dbReference type="Gene3D" id="1.10.390.20">
    <property type="match status" value="1"/>
</dbReference>
<dbReference type="InterPro" id="IPR007280">
    <property type="entry name" value="Peptidase_C_arc/bac"/>
</dbReference>
<gene>
    <name evidence="18" type="ORF">O1G21_02320</name>
</gene>
<keyword evidence="14" id="KW-0482">Metalloprotease</keyword>
<feature type="signal peptide" evidence="16">
    <location>
        <begin position="1"/>
        <end position="28"/>
    </location>
</feature>
<name>A0ABY7PWI9_9ACTN</name>
<accession>A0ABY7PWI9</accession>
<evidence type="ECO:0000256" key="8">
    <source>
        <dbReference type="ARBA" id="ARBA00022723"/>
    </source>
</evidence>
<dbReference type="GO" id="GO:0004222">
    <property type="term" value="F:metalloendopeptidase activity"/>
    <property type="evidence" value="ECO:0007669"/>
    <property type="project" value="UniProtKB-EC"/>
</dbReference>
<dbReference type="Gene3D" id="2.60.40.10">
    <property type="entry name" value="Immunoglobulins"/>
    <property type="match status" value="1"/>
</dbReference>
<dbReference type="InterPro" id="IPR000601">
    <property type="entry name" value="PKD_dom"/>
</dbReference>
<evidence type="ECO:0000256" key="13">
    <source>
        <dbReference type="ARBA" id="ARBA00023026"/>
    </source>
</evidence>
<organism evidence="18 19">
    <name type="scientific">Kitasatospora cathayae</name>
    <dbReference type="NCBI Taxonomy" id="3004092"/>
    <lineage>
        <taxon>Bacteria</taxon>
        <taxon>Bacillati</taxon>
        <taxon>Actinomycetota</taxon>
        <taxon>Actinomycetes</taxon>
        <taxon>Kitasatosporales</taxon>
        <taxon>Streptomycetaceae</taxon>
        <taxon>Kitasatospora</taxon>
    </lineage>
</organism>
<dbReference type="PANTHER" id="PTHR13062">
    <property type="entry name" value="COLLAGENASE"/>
    <property type="match status" value="1"/>
</dbReference>
<keyword evidence="15" id="KW-0865">Zymogen</keyword>
<dbReference type="Pfam" id="PF08453">
    <property type="entry name" value="Peptidase_M9_N"/>
    <property type="match status" value="1"/>
</dbReference>
<dbReference type="Gene3D" id="2.60.120.380">
    <property type="match status" value="1"/>
</dbReference>
<keyword evidence="10 18" id="KW-0378">Hydrolase</keyword>
<comment type="cofactor">
    <cofactor evidence="2">
        <name>Ca(2+)</name>
        <dbReference type="ChEBI" id="CHEBI:29108"/>
    </cofactor>
</comment>
<keyword evidence="12" id="KW-0106">Calcium</keyword>
<comment type="cofactor">
    <cofactor evidence="3">
        <name>Zn(2+)</name>
        <dbReference type="ChEBI" id="CHEBI:29105"/>
    </cofactor>
</comment>
<reference evidence="19" key="1">
    <citation type="submission" date="2022-12" db="EMBL/GenBank/DDBJ databases">
        <authorList>
            <person name="Mo P."/>
        </authorList>
    </citation>
    <scope>NUCLEOTIDE SEQUENCE [LARGE SCALE GENOMIC DNA]</scope>
    <source>
        <strain evidence="19">HUAS 3-15</strain>
    </source>
</reference>
<keyword evidence="19" id="KW-1185">Reference proteome</keyword>
<comment type="subcellular location">
    <subcellularLocation>
        <location evidence="4">Secreted</location>
    </subcellularLocation>
</comment>
<dbReference type="InterPro" id="IPR035986">
    <property type="entry name" value="PKD_dom_sf"/>
</dbReference>
<keyword evidence="8" id="KW-0479">Metal-binding</keyword>
<evidence type="ECO:0000256" key="16">
    <source>
        <dbReference type="SAM" id="SignalP"/>
    </source>
</evidence>
<evidence type="ECO:0000256" key="5">
    <source>
        <dbReference type="ARBA" id="ARBA00012653"/>
    </source>
</evidence>
<dbReference type="Pfam" id="PF04151">
    <property type="entry name" value="PPC"/>
    <property type="match status" value="1"/>
</dbReference>
<evidence type="ECO:0000256" key="15">
    <source>
        <dbReference type="ARBA" id="ARBA00023145"/>
    </source>
</evidence>
<keyword evidence="6" id="KW-0964">Secreted</keyword>
<evidence type="ECO:0000256" key="6">
    <source>
        <dbReference type="ARBA" id="ARBA00022525"/>
    </source>
</evidence>
<protein>
    <recommendedName>
        <fullName evidence="5">microbial collagenase</fullName>
        <ecNumber evidence="5">3.4.24.3</ecNumber>
    </recommendedName>
</protein>
<dbReference type="PANTHER" id="PTHR13062:SF9">
    <property type="entry name" value="MICROBIAL COLLAGENASE"/>
    <property type="match status" value="1"/>
</dbReference>
<dbReference type="InterPro" id="IPR002169">
    <property type="entry name" value="Peptidase_M9A/M9B"/>
</dbReference>
<evidence type="ECO:0000259" key="17">
    <source>
        <dbReference type="PROSITE" id="PS50093"/>
    </source>
</evidence>
<keyword evidence="9 16" id="KW-0732">Signal</keyword>
<dbReference type="Proteomes" id="UP001212821">
    <property type="component" value="Chromosome"/>
</dbReference>
<evidence type="ECO:0000313" key="18">
    <source>
        <dbReference type="EMBL" id="WBP84794.1"/>
    </source>
</evidence>
<evidence type="ECO:0000256" key="9">
    <source>
        <dbReference type="ARBA" id="ARBA00022729"/>
    </source>
</evidence>
<evidence type="ECO:0000256" key="14">
    <source>
        <dbReference type="ARBA" id="ARBA00023049"/>
    </source>
</evidence>
<dbReference type="InterPro" id="IPR022409">
    <property type="entry name" value="PKD/Chitinase_dom"/>
</dbReference>
<dbReference type="InterPro" id="IPR013783">
    <property type="entry name" value="Ig-like_fold"/>
</dbReference>
<evidence type="ECO:0000256" key="12">
    <source>
        <dbReference type="ARBA" id="ARBA00022837"/>
    </source>
</evidence>
<keyword evidence="11" id="KW-0862">Zinc</keyword>
<dbReference type="PRINTS" id="PR00931">
    <property type="entry name" value="MICOLLPTASE"/>
</dbReference>
<dbReference type="PROSITE" id="PS50093">
    <property type="entry name" value="PKD"/>
    <property type="match status" value="1"/>
</dbReference>
<feature type="chain" id="PRO_5046172900" description="microbial collagenase" evidence="16">
    <location>
        <begin position="29"/>
        <end position="851"/>
    </location>
</feature>
<dbReference type="InterPro" id="IPR013661">
    <property type="entry name" value="Peptidase_M9_N_dom"/>
</dbReference>
<feature type="domain" description="PKD" evidence="17">
    <location>
        <begin position="656"/>
        <end position="741"/>
    </location>
</feature>
<dbReference type="Pfam" id="PF01752">
    <property type="entry name" value="Peptidase_M9"/>
    <property type="match status" value="1"/>
</dbReference>
<evidence type="ECO:0000256" key="11">
    <source>
        <dbReference type="ARBA" id="ARBA00022833"/>
    </source>
</evidence>
<sequence length="851" mass="90474">MRLRQSLPLLVAAALAGPATLLPTPALAATPTAQAHAAAQAQSQAPAAPKPFGAEIAADTSEDLGRTAAPLPPELLGQALQPTGTAVQTAPHPHATTPAKRALTAQAPAAPGCTPADFGSRSGAALVSFVQGSTTDCVKTLYNVTGTDAGKVFKQSQMLTVANAFRAQAANYTGDNSANILQLVLFLRAGYYVQSNNASAVGPYDATLTAAVQAGLDAFFATAHRTDVSDANGAVLSEVLILTDSANIQAHYLKVYQQVLNGYGNGYNAFPKMVNAVNSVLWAPLWRANWNPDYVSAVAADPSVITTLANFAQNHKDLLTTPNAFLDVNAGNDLARTAGDGGGIEAFAKPLVKKVLDTTPISGAVGKLYVYTAYNANQYDNAQCSYYGTCDLPGKLTAAVLPNSLVCDNRTIRTENLSPEELATVCESLRGEDGFFHDLVKDDGPVPGQYGKTITLAVFSNRDDYQTYSWAIYGNSTDNGGQTVMDVTDPNNKPVSVMYRKSYDDGFPANVWNLNHEYTHYLDNIYDMKGNFSTEISVPDIWWIEGVAEYESYAYRGTTDTQAMAEAATHRYKLSTVFQNTYDNSDTVRTYPWGYLAVRYMFEKHPADVQNMLGHFRTGDYQGGYAVYNGLGTSYDADFDGWLNTCAAGACYADGPTALFGQSVDGATVTLTDKSVETNSQASLASWHWTFGDGSSSDERNPVHTYAAPGTYTIALTVTDSDGQTAATPTSVTVTTGGGTTLPTCTDPRTDALGQNCSRPNQARTAGNLDYFYLYLPAGTTTLKVSTSGGTGNAALYYDPDTWASPTTHTAASTNPGTAQALTVTNTTAGYRYVSLYATTDFSGVTVSTQY</sequence>
<keyword evidence="13" id="KW-0843">Virulence</keyword>
<evidence type="ECO:0000313" key="19">
    <source>
        <dbReference type="Proteomes" id="UP001212821"/>
    </source>
</evidence>
<evidence type="ECO:0000256" key="2">
    <source>
        <dbReference type="ARBA" id="ARBA00001913"/>
    </source>
</evidence>
<dbReference type="EMBL" id="CP115450">
    <property type="protein sequence ID" value="WBP84794.1"/>
    <property type="molecule type" value="Genomic_DNA"/>
</dbReference>
<comment type="catalytic activity">
    <reaction evidence="1">
        <text>Digestion of native collagen in the triple helical region at Xaa-|-Gly bonds. With synthetic peptides, a preference is shown for Gly at P3 and P1', Pro and Ala at P2 and P2', and hydroxyproline, Ala or Arg at P3'.</text>
        <dbReference type="EC" id="3.4.24.3"/>
    </reaction>
</comment>
<dbReference type="CDD" id="cd00146">
    <property type="entry name" value="PKD"/>
    <property type="match status" value="1"/>
</dbReference>
<keyword evidence="7" id="KW-0645">Protease</keyword>
<dbReference type="Pfam" id="PF18911">
    <property type="entry name" value="PKD_4"/>
    <property type="match status" value="1"/>
</dbReference>
<dbReference type="SUPFAM" id="SSF49299">
    <property type="entry name" value="PKD domain"/>
    <property type="match status" value="1"/>
</dbReference>
<evidence type="ECO:0000256" key="4">
    <source>
        <dbReference type="ARBA" id="ARBA00004613"/>
    </source>
</evidence>
<dbReference type="RefSeq" id="WP_270140286.1">
    <property type="nucleotide sequence ID" value="NZ_CP115450.1"/>
</dbReference>
<evidence type="ECO:0000256" key="1">
    <source>
        <dbReference type="ARBA" id="ARBA00000424"/>
    </source>
</evidence>
<evidence type="ECO:0000256" key="7">
    <source>
        <dbReference type="ARBA" id="ARBA00022670"/>
    </source>
</evidence>
<dbReference type="SMART" id="SM00089">
    <property type="entry name" value="PKD"/>
    <property type="match status" value="1"/>
</dbReference>
<evidence type="ECO:0000256" key="3">
    <source>
        <dbReference type="ARBA" id="ARBA00001947"/>
    </source>
</evidence>
<dbReference type="Gene3D" id="3.40.30.160">
    <property type="entry name" value="Collagenase ColT, N-terminal domain"/>
    <property type="match status" value="1"/>
</dbReference>
<evidence type="ECO:0000256" key="10">
    <source>
        <dbReference type="ARBA" id="ARBA00022801"/>
    </source>
</evidence>
<dbReference type="EC" id="3.4.24.3" evidence="5"/>